<keyword evidence="4" id="KW-0012">Acyltransferase</keyword>
<keyword evidence="10" id="KW-1185">Reference proteome</keyword>
<evidence type="ECO:0000313" key="10">
    <source>
        <dbReference type="Proteomes" id="UP000001197"/>
    </source>
</evidence>
<name>B2B0C2_PODAN</name>
<dbReference type="EC" id="2.3.2.8" evidence="2"/>
<sequence>MCINWALPLAISPCPRDLLPHSVQGGWSYVMFNHQQSQHCVSCHLSASLFCWGYPTHPPAVYTVSFVSLCQRYKRTRGEITSRSLCGYSNSSECGYCRASSNGQPDKQLVLSVGWSYYAVSRSLEPAFYQKLVDRFWRRSGTLLYRPNQKNSCCPHYTLRLDSAEYKPTKDQRQALNRFNRHILGDTYARDAARLYPRSREQARKEKNDFDLVSKVHESEAKYLKGPPPAPSHEFSVTLEPDAFTDEKYKVFENYQRIVHREPPLKISRVGFRRFLCDSPLTRGAIVGADGTERKLGSYHQCYRIDGELVAVGVLDLLPNAVSAVYFMYHESIHFLNPGKLGAMREIALAREAGYRWWYPGYYVHTCAKMRYKIDYRPQYVLDPETLQWDPLDEEMLALYDKHHYVSLSRERRRQQQLMNGDSVLDDEEANNNDEDGGTQQENDALNVKPSEDEDDEEEGFLLTSDMPGIPSLAEMEEVDMGGLLLKSDQHDRFIEASELVIWDSEEISQHGRLKSRIAELVAAIGPDLMGEICIDFRKKANRLS</sequence>
<dbReference type="EMBL" id="CU638743">
    <property type="protein sequence ID" value="CAP70803.1"/>
    <property type="molecule type" value="Genomic_DNA"/>
</dbReference>
<reference evidence="10" key="3">
    <citation type="journal article" date="2014" name="Genetics">
        <title>Maintaining two mating types: Structure of the mating type locus and its role in heterokaryosis in Podospora anserina.</title>
        <authorList>
            <person name="Grognet P."/>
            <person name="Bidard F."/>
            <person name="Kuchly C."/>
            <person name="Tong L.C.H."/>
            <person name="Coppin E."/>
            <person name="Benkhali J.A."/>
            <person name="Couloux A."/>
            <person name="Wincker P."/>
            <person name="Debuchy R."/>
            <person name="Silar P."/>
        </authorList>
    </citation>
    <scope>GENOME REANNOTATION</scope>
    <source>
        <strain evidence="10">S / ATCC MYA-4624 / DSM 980 / FGSC 10383</strain>
    </source>
</reference>
<protein>
    <recommendedName>
        <fullName evidence="2">arginyltransferase</fullName>
        <ecNumber evidence="2">2.3.2.8</ecNumber>
    </recommendedName>
</protein>
<feature type="compositionally biased region" description="Acidic residues" evidence="5">
    <location>
        <begin position="424"/>
        <end position="437"/>
    </location>
</feature>
<reference evidence="9" key="4">
    <citation type="submission" date="2015-04" db="EMBL/GenBank/DDBJ databases">
        <title>Maintaining two mating types: Structure of the mating type locus and its role in heterokaryosis in Podospora anserina.</title>
        <authorList>
            <person name="Grognet P."/>
            <person name="Bidard F."/>
            <person name="Kuchly C."/>
            <person name="Chan Ho Tong L."/>
            <person name="Coppin E."/>
            <person name="Ait Benkhali J."/>
            <person name="Couloux A."/>
            <person name="Wincker P."/>
            <person name="Debuchy R."/>
            <person name="Silar P."/>
        </authorList>
    </citation>
    <scope>NUCLEOTIDE SEQUENCE</scope>
</reference>
<feature type="region of interest" description="Disordered" evidence="5">
    <location>
        <begin position="420"/>
        <end position="459"/>
    </location>
</feature>
<comment type="similarity">
    <text evidence="1">Belongs to the R-transferase family.</text>
</comment>
<feature type="domain" description="N-end aminoacyl transferase N-terminal" evidence="6">
    <location>
        <begin position="92"/>
        <end position="174"/>
    </location>
</feature>
<dbReference type="HOGENOM" id="CLU_020349_0_1_1"/>
<dbReference type="SUPFAM" id="SSF55729">
    <property type="entry name" value="Acyl-CoA N-acyltransferases (Nat)"/>
    <property type="match status" value="1"/>
</dbReference>
<dbReference type="KEGG" id="pan:PODANSg6706"/>
<dbReference type="InterPro" id="IPR016181">
    <property type="entry name" value="Acyl_CoA_acyltransferase"/>
</dbReference>
<reference evidence="8 10" key="1">
    <citation type="journal article" date="2008" name="Genome Biol.">
        <title>The genome sequence of the model ascomycete fungus Podospora anserina.</title>
        <authorList>
            <person name="Espagne E."/>
            <person name="Lespinet O."/>
            <person name="Malagnac F."/>
            <person name="Da Silva C."/>
            <person name="Jaillon O."/>
            <person name="Porcel B.M."/>
            <person name="Couloux A."/>
            <person name="Aury J.-M."/>
            <person name="Segurens B."/>
            <person name="Poulain J."/>
            <person name="Anthouard V."/>
            <person name="Grossetete S."/>
            <person name="Khalili H."/>
            <person name="Coppin E."/>
            <person name="Dequard-Chablat M."/>
            <person name="Picard M."/>
            <person name="Contamine V."/>
            <person name="Arnaise S."/>
            <person name="Bourdais A."/>
            <person name="Berteaux-Lecellier V."/>
            <person name="Gautheret D."/>
            <person name="de Vries R.P."/>
            <person name="Battaglia E."/>
            <person name="Coutinho P.M."/>
            <person name="Danchin E.G.J."/>
            <person name="Henrissat B."/>
            <person name="El Khoury R."/>
            <person name="Sainsard-Chanet A."/>
            <person name="Boivin A."/>
            <person name="Pinan-Lucarre B."/>
            <person name="Sellem C.H."/>
            <person name="Debuchy R."/>
            <person name="Wincker P."/>
            <person name="Weissenbach J."/>
            <person name="Silar P."/>
        </authorList>
    </citation>
    <scope>NUCLEOTIDE SEQUENCE [LARGE SCALE GENOMIC DNA]</scope>
    <source>
        <strain evidence="10">S / ATCC MYA-4624 / DSM 980 / FGSC 10383</strain>
        <strain evidence="8">S mat+</strain>
    </source>
</reference>
<dbReference type="GeneID" id="6194072"/>
<feature type="domain" description="N-end rule aminoacyl transferase C-terminal" evidence="7">
    <location>
        <begin position="247"/>
        <end position="383"/>
    </location>
</feature>
<dbReference type="VEuPathDB" id="FungiDB:PODANS_3_8640"/>
<dbReference type="RefSeq" id="XP_001909670.1">
    <property type="nucleotide sequence ID" value="XM_001909635.1"/>
</dbReference>
<dbReference type="AlphaFoldDB" id="B2B0C2"/>
<evidence type="ECO:0000256" key="3">
    <source>
        <dbReference type="ARBA" id="ARBA00022679"/>
    </source>
</evidence>
<evidence type="ECO:0000256" key="5">
    <source>
        <dbReference type="SAM" id="MobiDB-lite"/>
    </source>
</evidence>
<evidence type="ECO:0000256" key="2">
    <source>
        <dbReference type="ARBA" id="ARBA00012025"/>
    </source>
</evidence>
<dbReference type="FunCoup" id="B2B0C2">
    <property type="interactions" value="593"/>
</dbReference>
<dbReference type="eggNOG" id="KOG1193">
    <property type="taxonomic scope" value="Eukaryota"/>
</dbReference>
<evidence type="ECO:0000259" key="7">
    <source>
        <dbReference type="Pfam" id="PF04377"/>
    </source>
</evidence>
<dbReference type="STRING" id="515849.B2B0C2"/>
<gene>
    <name evidence="8" type="ORF">PODANS_3_8640</name>
</gene>
<dbReference type="Pfam" id="PF04376">
    <property type="entry name" value="ATE_N"/>
    <property type="match status" value="1"/>
</dbReference>
<dbReference type="InterPro" id="IPR030700">
    <property type="entry name" value="N-end_Aminoacyl_Trfase"/>
</dbReference>
<evidence type="ECO:0000313" key="9">
    <source>
        <dbReference type="EMBL" id="CDP27397.1"/>
    </source>
</evidence>
<organism evidence="8">
    <name type="scientific">Podospora anserina (strain S / ATCC MYA-4624 / DSM 980 / FGSC 10383)</name>
    <name type="common">Pleurage anserina</name>
    <dbReference type="NCBI Taxonomy" id="515849"/>
    <lineage>
        <taxon>Eukaryota</taxon>
        <taxon>Fungi</taxon>
        <taxon>Dikarya</taxon>
        <taxon>Ascomycota</taxon>
        <taxon>Pezizomycotina</taxon>
        <taxon>Sordariomycetes</taxon>
        <taxon>Sordariomycetidae</taxon>
        <taxon>Sordariales</taxon>
        <taxon>Podosporaceae</taxon>
        <taxon>Podospora</taxon>
        <taxon>Podospora anserina</taxon>
    </lineage>
</organism>
<dbReference type="InterPro" id="IPR007471">
    <property type="entry name" value="N-end_Aminoacyl_Trfase_N"/>
</dbReference>
<reference evidence="8" key="2">
    <citation type="submission" date="2008-07" db="EMBL/GenBank/DDBJ databases">
        <authorList>
            <person name="Genoscope - CEA"/>
        </authorList>
    </citation>
    <scope>NUCLEOTIDE SEQUENCE</scope>
    <source>
        <strain evidence="8">S mat+</strain>
    </source>
</reference>
<dbReference type="PANTHER" id="PTHR21367">
    <property type="entry name" value="ARGININE-TRNA-PROTEIN TRANSFERASE 1"/>
    <property type="match status" value="1"/>
</dbReference>
<dbReference type="InterPro" id="IPR007472">
    <property type="entry name" value="N-end_Aminoacyl_Trfase_C"/>
</dbReference>
<dbReference type="OrthoDB" id="74183at2759"/>
<dbReference type="Pfam" id="PF04377">
    <property type="entry name" value="ATE_C"/>
    <property type="match status" value="1"/>
</dbReference>
<evidence type="ECO:0000256" key="4">
    <source>
        <dbReference type="ARBA" id="ARBA00023315"/>
    </source>
</evidence>
<accession>B2B0C2</accession>
<evidence type="ECO:0000313" key="8">
    <source>
        <dbReference type="EMBL" id="CAP70803.1"/>
    </source>
</evidence>
<keyword evidence="3 9" id="KW-0808">Transferase</keyword>
<dbReference type="GO" id="GO:0005737">
    <property type="term" value="C:cytoplasm"/>
    <property type="evidence" value="ECO:0007669"/>
    <property type="project" value="TreeGrafter"/>
</dbReference>
<evidence type="ECO:0000256" key="1">
    <source>
        <dbReference type="ARBA" id="ARBA00009991"/>
    </source>
</evidence>
<dbReference type="PANTHER" id="PTHR21367:SF1">
    <property type="entry name" value="ARGINYL-TRNA--PROTEIN TRANSFERASE 1"/>
    <property type="match status" value="1"/>
</dbReference>
<dbReference type="Proteomes" id="UP000001197">
    <property type="component" value="Chromosome 3"/>
</dbReference>
<evidence type="ECO:0000259" key="6">
    <source>
        <dbReference type="Pfam" id="PF04376"/>
    </source>
</evidence>
<dbReference type="EMBL" id="FO904938">
    <property type="protein sequence ID" value="CDP27397.1"/>
    <property type="molecule type" value="Genomic_DNA"/>
</dbReference>
<dbReference type="GO" id="GO:0004057">
    <property type="term" value="F:arginyl-tRNA--protein transferase activity"/>
    <property type="evidence" value="ECO:0007669"/>
    <property type="project" value="UniProtKB-EC"/>
</dbReference>
<proteinExistence type="inferred from homology"/>